<dbReference type="EMBL" id="BK015379">
    <property type="protein sequence ID" value="DAE03939.1"/>
    <property type="molecule type" value="Genomic_DNA"/>
</dbReference>
<name>A0A8S5PBX2_9CAUD</name>
<reference evidence="1" key="1">
    <citation type="journal article" date="2021" name="Proc. Natl. Acad. Sci. U.S.A.">
        <title>A Catalog of Tens of Thousands of Viruses from Human Metagenomes Reveals Hidden Associations with Chronic Diseases.</title>
        <authorList>
            <person name="Tisza M.J."/>
            <person name="Buck C.B."/>
        </authorList>
    </citation>
    <scope>NUCLEOTIDE SEQUENCE</scope>
    <source>
        <strain evidence="1">Ct2cn10</strain>
    </source>
</reference>
<accession>A0A8S5PBX2</accession>
<protein>
    <submittedName>
        <fullName evidence="1">Uncharacterized protein</fullName>
    </submittedName>
</protein>
<organism evidence="1">
    <name type="scientific">Myoviridae sp. ct2cn10</name>
    <dbReference type="NCBI Taxonomy" id="2825022"/>
    <lineage>
        <taxon>Viruses</taxon>
        <taxon>Duplodnaviria</taxon>
        <taxon>Heunggongvirae</taxon>
        <taxon>Uroviricota</taxon>
        <taxon>Caudoviricetes</taxon>
    </lineage>
</organism>
<proteinExistence type="predicted"/>
<sequence length="201" mass="23326">MFNWDKLSINFRYNVGQLTEKRLEKITNELKEKNINVNATLNPDSTSNVIVLILEDNGCVFIVTPDNIQYNTLNPMDKELCKKHMSAILDVFAAEELNTFLINAEGSSETLDSHSESVTSFNEKHNNVLSEHTYIYGIGYRFLVKKEYINGELKIEPMVSDKKKFYYQYIFNTINKVSIEQLFELYDTELTIDIDDIRGQI</sequence>
<evidence type="ECO:0000313" key="1">
    <source>
        <dbReference type="EMBL" id="DAE03939.1"/>
    </source>
</evidence>